<feature type="compositionally biased region" description="Low complexity" evidence="2">
    <location>
        <begin position="124"/>
        <end position="134"/>
    </location>
</feature>
<dbReference type="PROSITE" id="PS51029">
    <property type="entry name" value="MADF"/>
    <property type="match status" value="1"/>
</dbReference>
<dbReference type="InterPro" id="IPR006578">
    <property type="entry name" value="MADF-dom"/>
</dbReference>
<reference evidence="5" key="1">
    <citation type="journal article" date="2016" name="Insect Biochem. Mol. Biol.">
        <title>Multifaceted biological insights from a draft genome sequence of the tobacco hornworm moth, Manduca sexta.</title>
        <authorList>
            <person name="Kanost M.R."/>
            <person name="Arrese E.L."/>
            <person name="Cao X."/>
            <person name="Chen Y.R."/>
            <person name="Chellapilla S."/>
            <person name="Goldsmith M.R."/>
            <person name="Grosse-Wilde E."/>
            <person name="Heckel D.G."/>
            <person name="Herndon N."/>
            <person name="Jiang H."/>
            <person name="Papanicolaou A."/>
            <person name="Qu J."/>
            <person name="Soulages J.L."/>
            <person name="Vogel H."/>
            <person name="Walters J."/>
            <person name="Waterhouse R.M."/>
            <person name="Ahn S.J."/>
            <person name="Almeida F.C."/>
            <person name="An C."/>
            <person name="Aqrawi P."/>
            <person name="Bretschneider A."/>
            <person name="Bryant W.B."/>
            <person name="Bucks S."/>
            <person name="Chao H."/>
            <person name="Chevignon G."/>
            <person name="Christen J.M."/>
            <person name="Clarke D.F."/>
            <person name="Dittmer N.T."/>
            <person name="Ferguson L.C.F."/>
            <person name="Garavelou S."/>
            <person name="Gordon K.H.J."/>
            <person name="Gunaratna R.T."/>
            <person name="Han Y."/>
            <person name="Hauser F."/>
            <person name="He Y."/>
            <person name="Heidel-Fischer H."/>
            <person name="Hirsh A."/>
            <person name="Hu Y."/>
            <person name="Jiang H."/>
            <person name="Kalra D."/>
            <person name="Klinner C."/>
            <person name="Konig C."/>
            <person name="Kovar C."/>
            <person name="Kroll A.R."/>
            <person name="Kuwar S.S."/>
            <person name="Lee S.L."/>
            <person name="Lehman R."/>
            <person name="Li K."/>
            <person name="Li Z."/>
            <person name="Liang H."/>
            <person name="Lovelace S."/>
            <person name="Lu Z."/>
            <person name="Mansfield J.H."/>
            <person name="McCulloch K.J."/>
            <person name="Mathew T."/>
            <person name="Morton B."/>
            <person name="Muzny D.M."/>
            <person name="Neunemann D."/>
            <person name="Ongeri F."/>
            <person name="Pauchet Y."/>
            <person name="Pu L.L."/>
            <person name="Pyrousis I."/>
            <person name="Rao X.J."/>
            <person name="Redding A."/>
            <person name="Roesel C."/>
            <person name="Sanchez-Gracia A."/>
            <person name="Schaack S."/>
            <person name="Shukla A."/>
            <person name="Tetreau G."/>
            <person name="Wang Y."/>
            <person name="Xiong G.H."/>
            <person name="Traut W."/>
            <person name="Walsh T.K."/>
            <person name="Worley K.C."/>
            <person name="Wu D."/>
            <person name="Wu W."/>
            <person name="Wu Y.Q."/>
            <person name="Zhang X."/>
            <person name="Zou Z."/>
            <person name="Zucker H."/>
            <person name="Briscoe A.D."/>
            <person name="Burmester T."/>
            <person name="Clem R.J."/>
            <person name="Feyereisen R."/>
            <person name="Grimmelikhuijzen C.J.P."/>
            <person name="Hamodrakas S.J."/>
            <person name="Hansson B.S."/>
            <person name="Huguet E."/>
            <person name="Jermiin L.S."/>
            <person name="Lan Q."/>
            <person name="Lehman H.K."/>
            <person name="Lorenzen M."/>
            <person name="Merzendorfer H."/>
            <person name="Michalopoulos I."/>
            <person name="Morton D.B."/>
            <person name="Muthukrishnan S."/>
            <person name="Oakeshott J.G."/>
            <person name="Palmer W."/>
            <person name="Park Y."/>
            <person name="Passarelli A.L."/>
            <person name="Rozas J."/>
            <person name="Schwartz L.M."/>
            <person name="Smith W."/>
            <person name="Southgate A."/>
            <person name="Vilcinskas A."/>
            <person name="Vogt R."/>
            <person name="Wang P."/>
            <person name="Werren J."/>
            <person name="Yu X.Q."/>
            <person name="Zhou J.J."/>
            <person name="Brown S.J."/>
            <person name="Scherer S.E."/>
            <person name="Richards S."/>
            <person name="Blissard G.W."/>
        </authorList>
    </citation>
    <scope>NUCLEOTIDE SEQUENCE</scope>
</reference>
<dbReference type="GO" id="GO:0005667">
    <property type="term" value="C:transcription regulator complex"/>
    <property type="evidence" value="ECO:0007669"/>
    <property type="project" value="TreeGrafter"/>
</dbReference>
<name>A0A921ZCV0_MANSE</name>
<keyword evidence="6" id="KW-1185">Reference proteome</keyword>
<dbReference type="GO" id="GO:0006357">
    <property type="term" value="P:regulation of transcription by RNA polymerase II"/>
    <property type="evidence" value="ECO:0007669"/>
    <property type="project" value="TreeGrafter"/>
</dbReference>
<dbReference type="SMART" id="SM00595">
    <property type="entry name" value="MADF"/>
    <property type="match status" value="1"/>
</dbReference>
<dbReference type="PANTHER" id="PTHR12243">
    <property type="entry name" value="MADF DOMAIN TRANSCRIPTION FACTOR"/>
    <property type="match status" value="1"/>
</dbReference>
<dbReference type="GO" id="GO:0005634">
    <property type="term" value="C:nucleus"/>
    <property type="evidence" value="ECO:0007669"/>
    <property type="project" value="UniProtKB-SubCell"/>
</dbReference>
<dbReference type="PANTHER" id="PTHR12243:SF67">
    <property type="entry name" value="COREPRESSOR OF PANGOLIN, ISOFORM A-RELATED"/>
    <property type="match status" value="1"/>
</dbReference>
<feature type="domain" description="MADF" evidence="3">
    <location>
        <begin position="4"/>
        <end position="90"/>
    </location>
</feature>
<gene>
    <name evidence="5" type="ORF">O3G_MSEX009106</name>
</gene>
<keyword evidence="1" id="KW-0539">Nucleus</keyword>
<dbReference type="PROSITE" id="PS51031">
    <property type="entry name" value="BESS"/>
    <property type="match status" value="1"/>
</dbReference>
<evidence type="ECO:0000256" key="1">
    <source>
        <dbReference type="PROSITE-ProRule" id="PRU00371"/>
    </source>
</evidence>
<evidence type="ECO:0000313" key="5">
    <source>
        <dbReference type="EMBL" id="KAG6455200.1"/>
    </source>
</evidence>
<evidence type="ECO:0000313" key="6">
    <source>
        <dbReference type="Proteomes" id="UP000791440"/>
    </source>
</evidence>
<dbReference type="AlphaFoldDB" id="A0A921ZCV0"/>
<proteinExistence type="predicted"/>
<dbReference type="InterPro" id="IPR039353">
    <property type="entry name" value="TF_Adf1"/>
</dbReference>
<protein>
    <recommendedName>
        <fullName evidence="7">MADF domain-containing protein</fullName>
    </recommendedName>
</protein>
<feature type="region of interest" description="Disordered" evidence="2">
    <location>
        <begin position="122"/>
        <end position="144"/>
    </location>
</feature>
<evidence type="ECO:0000259" key="3">
    <source>
        <dbReference type="PROSITE" id="PS51029"/>
    </source>
</evidence>
<comment type="subcellular location">
    <subcellularLocation>
        <location evidence="1">Nucleus</location>
    </subcellularLocation>
</comment>
<sequence>MDNLLIEAVHRRDPLWNSSNEHHKNSNILKKLWEEVAEEVQGDVKTLKTRWRNLRAYYIKECQKIEKSRGNSSSSWQYFDKLRFITNNMPISNILKYHCEDSYMSMSQNYCNPVEFLESPSPVPSSLSDSGTSPARKNKSVNKTNLNANDTIADLKRRKIEILEKEAIRRSNDDLLFFESLLPYLSEIPRIRKLQLRSKIHELIVNELVELEGRDTCQTDTSMHN</sequence>
<comment type="caution">
    <text evidence="5">The sequence shown here is derived from an EMBL/GenBank/DDBJ whole genome shotgun (WGS) entry which is preliminary data.</text>
</comment>
<accession>A0A921ZCV0</accession>
<dbReference type="EMBL" id="JH668485">
    <property type="protein sequence ID" value="KAG6455200.1"/>
    <property type="molecule type" value="Genomic_DNA"/>
</dbReference>
<evidence type="ECO:0008006" key="7">
    <source>
        <dbReference type="Google" id="ProtNLM"/>
    </source>
</evidence>
<dbReference type="Pfam" id="PF10545">
    <property type="entry name" value="MADF_DNA_bdg"/>
    <property type="match status" value="1"/>
</dbReference>
<reference evidence="5" key="2">
    <citation type="submission" date="2020-12" db="EMBL/GenBank/DDBJ databases">
        <authorList>
            <person name="Kanost M."/>
        </authorList>
    </citation>
    <scope>NUCLEOTIDE SEQUENCE</scope>
</reference>
<feature type="domain" description="BESS" evidence="4">
    <location>
        <begin position="171"/>
        <end position="210"/>
    </location>
</feature>
<dbReference type="Proteomes" id="UP000791440">
    <property type="component" value="Unassembled WGS sequence"/>
</dbReference>
<dbReference type="GO" id="GO:0003677">
    <property type="term" value="F:DNA binding"/>
    <property type="evidence" value="ECO:0007669"/>
    <property type="project" value="InterPro"/>
</dbReference>
<organism evidence="5 6">
    <name type="scientific">Manduca sexta</name>
    <name type="common">Tobacco hawkmoth</name>
    <name type="synonym">Tobacco hornworm</name>
    <dbReference type="NCBI Taxonomy" id="7130"/>
    <lineage>
        <taxon>Eukaryota</taxon>
        <taxon>Metazoa</taxon>
        <taxon>Ecdysozoa</taxon>
        <taxon>Arthropoda</taxon>
        <taxon>Hexapoda</taxon>
        <taxon>Insecta</taxon>
        <taxon>Pterygota</taxon>
        <taxon>Neoptera</taxon>
        <taxon>Endopterygota</taxon>
        <taxon>Lepidoptera</taxon>
        <taxon>Glossata</taxon>
        <taxon>Ditrysia</taxon>
        <taxon>Bombycoidea</taxon>
        <taxon>Sphingidae</taxon>
        <taxon>Sphinginae</taxon>
        <taxon>Sphingini</taxon>
        <taxon>Manduca</taxon>
    </lineage>
</organism>
<dbReference type="InterPro" id="IPR004210">
    <property type="entry name" value="BESS_motif"/>
</dbReference>
<evidence type="ECO:0000256" key="2">
    <source>
        <dbReference type="SAM" id="MobiDB-lite"/>
    </source>
</evidence>
<dbReference type="Pfam" id="PF02944">
    <property type="entry name" value="BESS"/>
    <property type="match status" value="1"/>
</dbReference>
<evidence type="ECO:0000259" key="4">
    <source>
        <dbReference type="PROSITE" id="PS51031"/>
    </source>
</evidence>